<proteinExistence type="predicted"/>
<accession>A0A5J9W468</accession>
<gene>
    <name evidence="2" type="ORF">EJB05_09158</name>
</gene>
<reference evidence="2 3" key="1">
    <citation type="journal article" date="2019" name="Sci. Rep.">
        <title>A high-quality genome of Eragrostis curvula grass provides insights into Poaceae evolution and supports new strategies to enhance forage quality.</title>
        <authorList>
            <person name="Carballo J."/>
            <person name="Santos B.A.C.M."/>
            <person name="Zappacosta D."/>
            <person name="Garbus I."/>
            <person name="Selva J.P."/>
            <person name="Gallo C.A."/>
            <person name="Diaz A."/>
            <person name="Albertini E."/>
            <person name="Caccamo M."/>
            <person name="Echenique V."/>
        </authorList>
    </citation>
    <scope>NUCLEOTIDE SEQUENCE [LARGE SCALE GENOMIC DNA]</scope>
    <source>
        <strain evidence="3">cv. Victoria</strain>
        <tissue evidence="2">Leaf</tissue>
    </source>
</reference>
<dbReference type="Gramene" id="TVU42737">
    <property type="protein sequence ID" value="TVU42737"/>
    <property type="gene ID" value="EJB05_09158"/>
</dbReference>
<dbReference type="InterPro" id="IPR008504">
    <property type="entry name" value="Emc6"/>
</dbReference>
<dbReference type="EMBL" id="RWGY01000005">
    <property type="protein sequence ID" value="TVU42737.1"/>
    <property type="molecule type" value="Genomic_DNA"/>
</dbReference>
<dbReference type="GO" id="GO:0034975">
    <property type="term" value="P:protein folding in endoplasmic reticulum"/>
    <property type="evidence" value="ECO:0007669"/>
    <property type="project" value="TreeGrafter"/>
</dbReference>
<evidence type="ECO:0000256" key="1">
    <source>
        <dbReference type="SAM" id="Phobius"/>
    </source>
</evidence>
<protein>
    <submittedName>
        <fullName evidence="2">Uncharacterized protein</fullName>
    </submittedName>
</protein>
<dbReference type="PANTHER" id="PTHR20994">
    <property type="entry name" value="ER MEMBRANE PROTEIN COMPLEX SUBUNIT 6"/>
    <property type="match status" value="1"/>
</dbReference>
<sequence>MGCVFYFVIMMVASIGLLAKSKFSFQTYFHSWSRFSIEGVFGGLMTKLLSVSICRRECCCRGQRSRRSARGT</sequence>
<comment type="caution">
    <text evidence="2">The sequence shown here is derived from an EMBL/GenBank/DDBJ whole genome shotgun (WGS) entry which is preliminary data.</text>
</comment>
<dbReference type="GO" id="GO:0072546">
    <property type="term" value="C:EMC complex"/>
    <property type="evidence" value="ECO:0007669"/>
    <property type="project" value="InterPro"/>
</dbReference>
<name>A0A5J9W468_9POAL</name>
<evidence type="ECO:0000313" key="2">
    <source>
        <dbReference type="EMBL" id="TVU42737.1"/>
    </source>
</evidence>
<feature type="transmembrane region" description="Helical" evidence="1">
    <location>
        <begin position="6"/>
        <end position="25"/>
    </location>
</feature>
<keyword evidence="1" id="KW-0472">Membrane</keyword>
<dbReference type="PANTHER" id="PTHR20994:SF0">
    <property type="entry name" value="ER MEMBRANE PROTEIN COMPLEX SUBUNIT 6"/>
    <property type="match status" value="1"/>
</dbReference>
<keyword evidence="1" id="KW-1133">Transmembrane helix</keyword>
<keyword evidence="3" id="KW-1185">Reference proteome</keyword>
<keyword evidence="1" id="KW-0812">Transmembrane</keyword>
<dbReference type="OrthoDB" id="16510at2759"/>
<organism evidence="2 3">
    <name type="scientific">Eragrostis curvula</name>
    <name type="common">weeping love grass</name>
    <dbReference type="NCBI Taxonomy" id="38414"/>
    <lineage>
        <taxon>Eukaryota</taxon>
        <taxon>Viridiplantae</taxon>
        <taxon>Streptophyta</taxon>
        <taxon>Embryophyta</taxon>
        <taxon>Tracheophyta</taxon>
        <taxon>Spermatophyta</taxon>
        <taxon>Magnoliopsida</taxon>
        <taxon>Liliopsida</taxon>
        <taxon>Poales</taxon>
        <taxon>Poaceae</taxon>
        <taxon>PACMAD clade</taxon>
        <taxon>Chloridoideae</taxon>
        <taxon>Eragrostideae</taxon>
        <taxon>Eragrostidinae</taxon>
        <taxon>Eragrostis</taxon>
    </lineage>
</organism>
<dbReference type="Proteomes" id="UP000324897">
    <property type="component" value="Unassembled WGS sequence"/>
</dbReference>
<evidence type="ECO:0000313" key="3">
    <source>
        <dbReference type="Proteomes" id="UP000324897"/>
    </source>
</evidence>
<dbReference type="AlphaFoldDB" id="A0A5J9W468"/>
<dbReference type="GO" id="GO:0000045">
    <property type="term" value="P:autophagosome assembly"/>
    <property type="evidence" value="ECO:0007669"/>
    <property type="project" value="TreeGrafter"/>
</dbReference>